<reference evidence="1 2" key="1">
    <citation type="submission" date="2018-03" db="EMBL/GenBank/DDBJ databases">
        <title>Genomic Encyclopedia of Archaeal and Bacterial Type Strains, Phase II (KMG-II): from individual species to whole genera.</title>
        <authorList>
            <person name="Goeker M."/>
        </authorList>
    </citation>
    <scope>NUCLEOTIDE SEQUENCE [LARGE SCALE GENOMIC DNA]</scope>
    <source>
        <strain evidence="1 2">DSM 28354</strain>
    </source>
</reference>
<dbReference type="AlphaFoldDB" id="A0A2T0SYE4"/>
<dbReference type="RefSeq" id="WP_106138156.1">
    <property type="nucleotide sequence ID" value="NZ_PVTE01000009.1"/>
</dbReference>
<evidence type="ECO:0000313" key="1">
    <source>
        <dbReference type="EMBL" id="PRY38424.1"/>
    </source>
</evidence>
<keyword evidence="2" id="KW-1185">Reference proteome</keyword>
<proteinExistence type="predicted"/>
<sequence length="162" mass="18574">MTKTVIFEDEITVATVRGLIDQIQPDLLAGDLIKLFFSSHGGDCYAEEILSEFLADWADSIILIGAYKLFSNGFVVFLNFPGEKRLLRDCMGMIHESTLIIALREIKKPNTYANLDNELLKIILREDFQKLQPLLTPDEQKRYLAGEDLYFHTDRLRAIFSL</sequence>
<comment type="caution">
    <text evidence="1">The sequence shown here is derived from an EMBL/GenBank/DDBJ whole genome shotgun (WGS) entry which is preliminary data.</text>
</comment>
<protein>
    <recommendedName>
        <fullName evidence="3">DUF4375 domain-containing protein</fullName>
    </recommendedName>
</protein>
<organism evidence="1 2">
    <name type="scientific">Spirosoma oryzae</name>
    <dbReference type="NCBI Taxonomy" id="1469603"/>
    <lineage>
        <taxon>Bacteria</taxon>
        <taxon>Pseudomonadati</taxon>
        <taxon>Bacteroidota</taxon>
        <taxon>Cytophagia</taxon>
        <taxon>Cytophagales</taxon>
        <taxon>Cytophagaceae</taxon>
        <taxon>Spirosoma</taxon>
    </lineage>
</organism>
<dbReference type="Proteomes" id="UP000238375">
    <property type="component" value="Unassembled WGS sequence"/>
</dbReference>
<dbReference type="EMBL" id="PVTE01000009">
    <property type="protein sequence ID" value="PRY38424.1"/>
    <property type="molecule type" value="Genomic_DNA"/>
</dbReference>
<name>A0A2T0SYE4_9BACT</name>
<evidence type="ECO:0008006" key="3">
    <source>
        <dbReference type="Google" id="ProtNLM"/>
    </source>
</evidence>
<accession>A0A2T0SYE4</accession>
<gene>
    <name evidence="1" type="ORF">CLV58_109151</name>
</gene>
<evidence type="ECO:0000313" key="2">
    <source>
        <dbReference type="Proteomes" id="UP000238375"/>
    </source>
</evidence>